<evidence type="ECO:0000256" key="1">
    <source>
        <dbReference type="ARBA" id="ARBA00004141"/>
    </source>
</evidence>
<feature type="transmembrane region" description="Helical" evidence="7">
    <location>
        <begin position="249"/>
        <end position="269"/>
    </location>
</feature>
<comment type="caution">
    <text evidence="8">The sequence shown here is derived from an EMBL/GenBank/DDBJ whole genome shotgun (WGS) entry which is preliminary data.</text>
</comment>
<evidence type="ECO:0000256" key="7">
    <source>
        <dbReference type="SAM" id="Phobius"/>
    </source>
</evidence>
<feature type="transmembrane region" description="Helical" evidence="7">
    <location>
        <begin position="355"/>
        <end position="382"/>
    </location>
</feature>
<keyword evidence="4 7" id="KW-1133">Transmembrane helix</keyword>
<dbReference type="Proteomes" id="UP001157126">
    <property type="component" value="Unassembled WGS sequence"/>
</dbReference>
<dbReference type="InterPro" id="IPR001734">
    <property type="entry name" value="Na/solute_symporter"/>
</dbReference>
<dbReference type="PROSITE" id="PS50283">
    <property type="entry name" value="NA_SOLUT_SYMP_3"/>
    <property type="match status" value="1"/>
</dbReference>
<gene>
    <name evidence="8" type="ORF">GCM10025883_29710</name>
</gene>
<evidence type="ECO:0000256" key="5">
    <source>
        <dbReference type="ARBA" id="ARBA00023136"/>
    </source>
</evidence>
<name>A0ABQ6IU08_9MICO</name>
<feature type="transmembrane region" description="Helical" evidence="7">
    <location>
        <begin position="51"/>
        <end position="72"/>
    </location>
</feature>
<feature type="transmembrane region" description="Helical" evidence="7">
    <location>
        <begin position="157"/>
        <end position="176"/>
    </location>
</feature>
<comment type="similarity">
    <text evidence="2 6">Belongs to the sodium:solute symporter (SSF) (TC 2.A.21) family.</text>
</comment>
<feature type="transmembrane region" description="Helical" evidence="7">
    <location>
        <begin position="491"/>
        <end position="513"/>
    </location>
</feature>
<feature type="transmembrane region" description="Helical" evidence="7">
    <location>
        <begin position="188"/>
        <end position="208"/>
    </location>
</feature>
<evidence type="ECO:0000313" key="8">
    <source>
        <dbReference type="EMBL" id="GMA40926.1"/>
    </source>
</evidence>
<feature type="transmembrane region" description="Helical" evidence="7">
    <location>
        <begin position="431"/>
        <end position="453"/>
    </location>
</feature>
<feature type="transmembrane region" description="Helical" evidence="7">
    <location>
        <begin position="12"/>
        <end position="31"/>
    </location>
</feature>
<evidence type="ECO:0000256" key="3">
    <source>
        <dbReference type="ARBA" id="ARBA00022692"/>
    </source>
</evidence>
<dbReference type="Gene3D" id="1.20.1730.10">
    <property type="entry name" value="Sodium/glucose cotransporter"/>
    <property type="match status" value="1"/>
</dbReference>
<evidence type="ECO:0000256" key="6">
    <source>
        <dbReference type="RuleBase" id="RU362091"/>
    </source>
</evidence>
<feature type="transmembrane region" description="Helical" evidence="7">
    <location>
        <begin position="126"/>
        <end position="151"/>
    </location>
</feature>
<evidence type="ECO:0000313" key="9">
    <source>
        <dbReference type="Proteomes" id="UP001157126"/>
    </source>
</evidence>
<dbReference type="CDD" id="cd11478">
    <property type="entry name" value="SLC5sbd_u2"/>
    <property type="match status" value="1"/>
</dbReference>
<dbReference type="PANTHER" id="PTHR11819">
    <property type="entry name" value="SOLUTE CARRIER FAMILY 5"/>
    <property type="match status" value="1"/>
</dbReference>
<dbReference type="RefSeq" id="WP_284304546.1">
    <property type="nucleotide sequence ID" value="NZ_BSUO01000001.1"/>
</dbReference>
<dbReference type="NCBIfam" id="TIGR00813">
    <property type="entry name" value="sss"/>
    <property type="match status" value="1"/>
</dbReference>
<feature type="transmembrane region" description="Helical" evidence="7">
    <location>
        <begin position="403"/>
        <end position="425"/>
    </location>
</feature>
<comment type="subcellular location">
    <subcellularLocation>
        <location evidence="1">Membrane</location>
        <topology evidence="1">Multi-pass membrane protein</topology>
    </subcellularLocation>
</comment>
<feature type="transmembrane region" description="Helical" evidence="7">
    <location>
        <begin position="549"/>
        <end position="566"/>
    </location>
</feature>
<keyword evidence="9" id="KW-1185">Reference proteome</keyword>
<organism evidence="8 9">
    <name type="scientific">Mobilicoccus caccae</name>
    <dbReference type="NCBI Taxonomy" id="1859295"/>
    <lineage>
        <taxon>Bacteria</taxon>
        <taxon>Bacillati</taxon>
        <taxon>Actinomycetota</taxon>
        <taxon>Actinomycetes</taxon>
        <taxon>Micrococcales</taxon>
        <taxon>Dermatophilaceae</taxon>
        <taxon>Mobilicoccus</taxon>
    </lineage>
</organism>
<proteinExistence type="inferred from homology"/>
<evidence type="ECO:0000256" key="4">
    <source>
        <dbReference type="ARBA" id="ARBA00022989"/>
    </source>
</evidence>
<protein>
    <submittedName>
        <fullName evidence="8">Sodium:solute symporter</fullName>
    </submittedName>
</protein>
<sequence length="567" mass="60324">MATETLIDAGVVDYLILAIYFAFVLGIGVLARRQVSDSLDFFLSGRSLPAWVTGLAFVSANLGAVEIMGMSATGAEIGLPTVHYFWIGAIPAMIFLGVVMMPFYYGSKVRSVPEFMLRRFGPGAHLVNAISFALAQLLIAGINLYLLGSIVHALLGWPLWVALIVAAAIVLSYITFGGLSAAIYNEVLQFFVIVASLLPLVLLGLHRIGGWQGMVDRITEASAAGAGAPAAQQLNSWPGQALSGFDSPILSVVGIVFGLGFVLSFGYWTTNFVEVQRAMASESLSAARKTPIIGAFPKMFVPFITIVPGMIAGVLVVEIAQLKAGGSPPGGASGLGVTYNDALLLMMRDLLPNGLLGLAITGLLAAFMAGMAANVSAFNTVFSVDIWEYYVVKGRPDDYYVKIGRVATVLATVAAIFTALIAASFSNIMDYLQTLFGFFNAPLFATFILGMFWKRMTPTAGWVGLVTGTGSAVFIWLLGQWGVIDLPGQGMAFVAASVGFVMDILVSIVVSLMTKPKPVEQLRGLVYSATPKEDLVDPHEAGMPWYRRTLPLAGIALVLVTALNLMF</sequence>
<dbReference type="InterPro" id="IPR038377">
    <property type="entry name" value="Na/Glc_symporter_sf"/>
</dbReference>
<feature type="transmembrane region" description="Helical" evidence="7">
    <location>
        <begin position="460"/>
        <end position="479"/>
    </location>
</feature>
<dbReference type="EMBL" id="BSUO01000001">
    <property type="protein sequence ID" value="GMA40926.1"/>
    <property type="molecule type" value="Genomic_DNA"/>
</dbReference>
<keyword evidence="3 7" id="KW-0812">Transmembrane</keyword>
<accession>A0ABQ6IU08</accession>
<reference evidence="9" key="1">
    <citation type="journal article" date="2019" name="Int. J. Syst. Evol. Microbiol.">
        <title>The Global Catalogue of Microorganisms (GCM) 10K type strain sequencing project: providing services to taxonomists for standard genome sequencing and annotation.</title>
        <authorList>
            <consortium name="The Broad Institute Genomics Platform"/>
            <consortium name="The Broad Institute Genome Sequencing Center for Infectious Disease"/>
            <person name="Wu L."/>
            <person name="Ma J."/>
        </authorList>
    </citation>
    <scope>NUCLEOTIDE SEQUENCE [LARGE SCALE GENOMIC DNA]</scope>
    <source>
        <strain evidence="9">NBRC 113072</strain>
    </source>
</reference>
<feature type="transmembrane region" description="Helical" evidence="7">
    <location>
        <begin position="84"/>
        <end position="105"/>
    </location>
</feature>
<feature type="transmembrane region" description="Helical" evidence="7">
    <location>
        <begin position="299"/>
        <end position="320"/>
    </location>
</feature>
<dbReference type="PANTHER" id="PTHR11819:SF195">
    <property type="entry name" value="SODIUM_GLUCOSE COTRANSPORTER 4"/>
    <property type="match status" value="1"/>
</dbReference>
<dbReference type="Pfam" id="PF00474">
    <property type="entry name" value="SSF"/>
    <property type="match status" value="1"/>
</dbReference>
<keyword evidence="5 7" id="KW-0472">Membrane</keyword>
<evidence type="ECO:0000256" key="2">
    <source>
        <dbReference type="ARBA" id="ARBA00006434"/>
    </source>
</evidence>